<evidence type="ECO:0000259" key="1">
    <source>
        <dbReference type="PROSITE" id="PS50878"/>
    </source>
</evidence>
<protein>
    <recommendedName>
        <fullName evidence="1">Reverse transcriptase domain-containing protein</fullName>
    </recommendedName>
</protein>
<keyword evidence="3" id="KW-1185">Reference proteome</keyword>
<dbReference type="PANTHER" id="PTHR19446">
    <property type="entry name" value="REVERSE TRANSCRIPTASES"/>
    <property type="match status" value="1"/>
</dbReference>
<dbReference type="Pfam" id="PF00078">
    <property type="entry name" value="RVT_1"/>
    <property type="match status" value="1"/>
</dbReference>
<dbReference type="CDD" id="cd01650">
    <property type="entry name" value="RT_nLTR_like"/>
    <property type="match status" value="1"/>
</dbReference>
<dbReference type="InterPro" id="IPR000477">
    <property type="entry name" value="RT_dom"/>
</dbReference>
<gene>
    <name evidence="2" type="ORF">Ddye_027083</name>
</gene>
<dbReference type="Proteomes" id="UP001280121">
    <property type="component" value="Unassembled WGS sequence"/>
</dbReference>
<sequence>MKFMEEIHRNGLVVEELNKSFIVLIPKCINLKSMKDFRPISLVGALYKILAKVLANRKWKVINSVVGESQMAFVRNRQILDSLVITEEIIHQWKKSREGGFLVKLDFEKAYDSLDHSFLDFMLKEMGFGWHWRKWVSCCISTPRLSVLVNGSPTRQFGIERGFRQGDPLSPFLFNVAVEGLSAVFKKAEAMDLMKGISFGGNVVHVTHLQFTDDTILYL</sequence>
<dbReference type="SUPFAM" id="SSF56672">
    <property type="entry name" value="DNA/RNA polymerases"/>
    <property type="match status" value="1"/>
</dbReference>
<dbReference type="InterPro" id="IPR043502">
    <property type="entry name" value="DNA/RNA_pol_sf"/>
</dbReference>
<name>A0AAD9WR19_9ROSI</name>
<reference evidence="2" key="1">
    <citation type="journal article" date="2023" name="Plant J.">
        <title>Genome sequences and population genomics provide insights into the demographic history, inbreeding, and mutation load of two 'living fossil' tree species of Dipteronia.</title>
        <authorList>
            <person name="Feng Y."/>
            <person name="Comes H.P."/>
            <person name="Chen J."/>
            <person name="Zhu S."/>
            <person name="Lu R."/>
            <person name="Zhang X."/>
            <person name="Li P."/>
            <person name="Qiu J."/>
            <person name="Olsen K.M."/>
            <person name="Qiu Y."/>
        </authorList>
    </citation>
    <scope>NUCLEOTIDE SEQUENCE</scope>
    <source>
        <strain evidence="2">KIB01</strain>
    </source>
</reference>
<dbReference type="PROSITE" id="PS50878">
    <property type="entry name" value="RT_POL"/>
    <property type="match status" value="1"/>
</dbReference>
<dbReference type="EMBL" id="JANJYI010000008">
    <property type="protein sequence ID" value="KAK2639288.1"/>
    <property type="molecule type" value="Genomic_DNA"/>
</dbReference>
<proteinExistence type="predicted"/>
<evidence type="ECO:0000313" key="3">
    <source>
        <dbReference type="Proteomes" id="UP001280121"/>
    </source>
</evidence>
<organism evidence="2 3">
    <name type="scientific">Dipteronia dyeriana</name>
    <dbReference type="NCBI Taxonomy" id="168575"/>
    <lineage>
        <taxon>Eukaryota</taxon>
        <taxon>Viridiplantae</taxon>
        <taxon>Streptophyta</taxon>
        <taxon>Embryophyta</taxon>
        <taxon>Tracheophyta</taxon>
        <taxon>Spermatophyta</taxon>
        <taxon>Magnoliopsida</taxon>
        <taxon>eudicotyledons</taxon>
        <taxon>Gunneridae</taxon>
        <taxon>Pentapetalae</taxon>
        <taxon>rosids</taxon>
        <taxon>malvids</taxon>
        <taxon>Sapindales</taxon>
        <taxon>Sapindaceae</taxon>
        <taxon>Hippocastanoideae</taxon>
        <taxon>Acereae</taxon>
        <taxon>Dipteronia</taxon>
    </lineage>
</organism>
<dbReference type="AlphaFoldDB" id="A0AAD9WR19"/>
<comment type="caution">
    <text evidence="2">The sequence shown here is derived from an EMBL/GenBank/DDBJ whole genome shotgun (WGS) entry which is preliminary data.</text>
</comment>
<feature type="domain" description="Reverse transcriptase" evidence="1">
    <location>
        <begin position="6"/>
        <end position="219"/>
    </location>
</feature>
<evidence type="ECO:0000313" key="2">
    <source>
        <dbReference type="EMBL" id="KAK2639288.1"/>
    </source>
</evidence>
<accession>A0AAD9WR19</accession>